<dbReference type="EMBL" id="CAMPGE010023016">
    <property type="protein sequence ID" value="CAI2381000.1"/>
    <property type="molecule type" value="Genomic_DNA"/>
</dbReference>
<keyword evidence="3" id="KW-0862">Zinc</keyword>
<evidence type="ECO:0000256" key="5">
    <source>
        <dbReference type="SAM" id="MobiDB-lite"/>
    </source>
</evidence>
<evidence type="ECO:0000256" key="4">
    <source>
        <dbReference type="PROSITE-ProRule" id="PRU00146"/>
    </source>
</evidence>
<proteinExistence type="predicted"/>
<dbReference type="Gene3D" id="2.60.120.650">
    <property type="entry name" value="Cupin"/>
    <property type="match status" value="1"/>
</dbReference>
<reference evidence="7" key="1">
    <citation type="submission" date="2023-07" db="EMBL/GenBank/DDBJ databases">
        <authorList>
            <consortium name="AG Swart"/>
            <person name="Singh M."/>
            <person name="Singh A."/>
            <person name="Seah K."/>
            <person name="Emmerich C."/>
        </authorList>
    </citation>
    <scope>NUCLEOTIDE SEQUENCE</scope>
    <source>
        <strain evidence="7">DP1</strain>
    </source>
</reference>
<evidence type="ECO:0000256" key="1">
    <source>
        <dbReference type="ARBA" id="ARBA00022723"/>
    </source>
</evidence>
<keyword evidence="8" id="KW-1185">Reference proteome</keyword>
<name>A0AAD1XXQ2_EUPCR</name>
<feature type="compositionally biased region" description="Polar residues" evidence="5">
    <location>
        <begin position="442"/>
        <end position="456"/>
    </location>
</feature>
<feature type="compositionally biased region" description="Polar residues" evidence="5">
    <location>
        <begin position="150"/>
        <end position="163"/>
    </location>
</feature>
<keyword evidence="1" id="KW-0479">Metal-binding</keyword>
<dbReference type="Proteomes" id="UP001295684">
    <property type="component" value="Unassembled WGS sequence"/>
</dbReference>
<comment type="caution">
    <text evidence="7">The sequence shown here is derived from an EMBL/GenBank/DDBJ whole genome shotgun (WGS) entry which is preliminary data.</text>
</comment>
<dbReference type="InterPro" id="IPR011011">
    <property type="entry name" value="Znf_FYVE_PHD"/>
</dbReference>
<feature type="domain" description="PHD-type" evidence="6">
    <location>
        <begin position="333"/>
        <end position="401"/>
    </location>
</feature>
<feature type="compositionally biased region" description="Basic and acidic residues" evidence="5">
    <location>
        <begin position="484"/>
        <end position="495"/>
    </location>
</feature>
<dbReference type="SMART" id="SM00249">
    <property type="entry name" value="PHD"/>
    <property type="match status" value="1"/>
</dbReference>
<sequence>MDENKNTNSIAIDQKPNQELLKEPKISNGEGASNDAELQKPIQKETTCSNFESRPQTRQLKEAGSSTFSTDVVIKDVKTMAPKDCSQAQVNNFKPANETKDGGEIPVIPIKEGKEGSSDGCDTQNLSKNTTLDKTPSYDDGCPQVRESFLKNSTKAQSQNLPNGKSVEISVEEPKSEGNSPLKDASHEKKLTSPSREEEKAKRSCIEPNYTVEESKSSVIEKNFEDSNKDVSQIPLRRISKEKAEEICLGWINGLNSMEAKTDIPCEKDCSGKEMPEYCSNRICPISIEKIQKTTKVMKKLKKVKMRKVNLKNEYTNEERWYCLKCIKAHNESLYCFYCCQIYFSEEEGLEDEEKIWICCDKCDRWIHLECDIKTGNNTKLKEQDYKAKSFKYSCPECRPSSVKKNTTKKEQRKATKKSLPTKSERTKKIRAGESQGKDQISEINSQQNRLQNSKSSGFENEMKMEESQDHNMGVEDSYTYQDEESKNDQLEINHKGYSVASNDSRRVNKSRKAKKSKNSREKMARNRGKLKRSHEEYSQMDYQSGMEAIKELTRYRSLKIAKEREDIVDPRSLAPKVLQFCGITPNMIMERVDRDLELIKQQLQEDIQNGHNITTAVLNELSESEVIFNSPEKELERASYRANSSMRLANSSFGGVTTENGYGKALRPRRSRVSRNRHQ</sequence>
<protein>
    <recommendedName>
        <fullName evidence="6">PHD-type domain-containing protein</fullName>
    </recommendedName>
</protein>
<keyword evidence="2 4" id="KW-0863">Zinc-finger</keyword>
<dbReference type="SUPFAM" id="SSF57903">
    <property type="entry name" value="FYVE/PHD zinc finger"/>
    <property type="match status" value="1"/>
</dbReference>
<dbReference type="AlphaFoldDB" id="A0AAD1XXQ2"/>
<evidence type="ECO:0000313" key="8">
    <source>
        <dbReference type="Proteomes" id="UP001295684"/>
    </source>
</evidence>
<feature type="compositionally biased region" description="Basic residues" evidence="5">
    <location>
        <begin position="667"/>
        <end position="680"/>
    </location>
</feature>
<evidence type="ECO:0000256" key="3">
    <source>
        <dbReference type="ARBA" id="ARBA00022833"/>
    </source>
</evidence>
<evidence type="ECO:0000313" key="7">
    <source>
        <dbReference type="EMBL" id="CAI2381000.1"/>
    </source>
</evidence>
<dbReference type="GO" id="GO:0008270">
    <property type="term" value="F:zinc ion binding"/>
    <property type="evidence" value="ECO:0007669"/>
    <property type="project" value="UniProtKB-KW"/>
</dbReference>
<accession>A0AAD1XXQ2</accession>
<dbReference type="InterPro" id="IPR001965">
    <property type="entry name" value="Znf_PHD"/>
</dbReference>
<evidence type="ECO:0000256" key="2">
    <source>
        <dbReference type="ARBA" id="ARBA00022771"/>
    </source>
</evidence>
<feature type="region of interest" description="Disordered" evidence="5">
    <location>
        <begin position="397"/>
        <end position="456"/>
    </location>
</feature>
<feature type="compositionally biased region" description="Basic and acidic residues" evidence="5">
    <location>
        <begin position="184"/>
        <end position="205"/>
    </location>
</feature>
<evidence type="ECO:0000259" key="6">
    <source>
        <dbReference type="PROSITE" id="PS50016"/>
    </source>
</evidence>
<organism evidence="7 8">
    <name type="scientific">Euplotes crassus</name>
    <dbReference type="NCBI Taxonomy" id="5936"/>
    <lineage>
        <taxon>Eukaryota</taxon>
        <taxon>Sar</taxon>
        <taxon>Alveolata</taxon>
        <taxon>Ciliophora</taxon>
        <taxon>Intramacronucleata</taxon>
        <taxon>Spirotrichea</taxon>
        <taxon>Hypotrichia</taxon>
        <taxon>Euplotida</taxon>
        <taxon>Euplotidae</taxon>
        <taxon>Moneuplotes</taxon>
    </lineage>
</organism>
<dbReference type="InterPro" id="IPR019787">
    <property type="entry name" value="Znf_PHD-finger"/>
</dbReference>
<feature type="compositionally biased region" description="Polar residues" evidence="5">
    <location>
        <begin position="120"/>
        <end position="134"/>
    </location>
</feature>
<feature type="compositionally biased region" description="Basic residues" evidence="5">
    <location>
        <begin position="508"/>
        <end position="518"/>
    </location>
</feature>
<feature type="region of interest" description="Disordered" evidence="5">
    <location>
        <begin position="86"/>
        <end position="206"/>
    </location>
</feature>
<feature type="region of interest" description="Disordered" evidence="5">
    <location>
        <begin position="1"/>
        <end position="68"/>
    </location>
</feature>
<dbReference type="PROSITE" id="PS50016">
    <property type="entry name" value="ZF_PHD_2"/>
    <property type="match status" value="1"/>
</dbReference>
<feature type="compositionally biased region" description="Polar residues" evidence="5">
    <location>
        <begin position="44"/>
        <end position="68"/>
    </location>
</feature>
<feature type="compositionally biased region" description="Polar residues" evidence="5">
    <location>
        <begin position="1"/>
        <end position="17"/>
    </location>
</feature>
<feature type="region of interest" description="Disordered" evidence="5">
    <location>
        <begin position="658"/>
        <end position="680"/>
    </location>
</feature>
<feature type="region of interest" description="Disordered" evidence="5">
    <location>
        <begin position="482"/>
        <end position="539"/>
    </location>
</feature>
<gene>
    <name evidence="7" type="ORF">ECRASSUSDP1_LOCUS22444</name>
</gene>